<organism evidence="2 3">
    <name type="scientific">Saccharospirillum mangrovi</name>
    <dbReference type="NCBI Taxonomy" id="2161747"/>
    <lineage>
        <taxon>Bacteria</taxon>
        <taxon>Pseudomonadati</taxon>
        <taxon>Pseudomonadota</taxon>
        <taxon>Gammaproteobacteria</taxon>
        <taxon>Oceanospirillales</taxon>
        <taxon>Saccharospirillaceae</taxon>
        <taxon>Saccharospirillum</taxon>
    </lineage>
</organism>
<dbReference type="RefSeq" id="WP_380696540.1">
    <property type="nucleotide sequence ID" value="NZ_JBHRYR010000003.1"/>
</dbReference>
<accession>A0ABV8A157</accession>
<dbReference type="Pfam" id="PF02645">
    <property type="entry name" value="DegV"/>
    <property type="match status" value="1"/>
</dbReference>
<keyword evidence="1" id="KW-0446">Lipid-binding</keyword>
<dbReference type="Gene3D" id="3.30.1180.10">
    <property type="match status" value="1"/>
</dbReference>
<dbReference type="SUPFAM" id="SSF82549">
    <property type="entry name" value="DAK1/DegV-like"/>
    <property type="match status" value="1"/>
</dbReference>
<dbReference type="PANTHER" id="PTHR33434">
    <property type="entry name" value="DEGV DOMAIN-CONTAINING PROTEIN DR_1986-RELATED"/>
    <property type="match status" value="1"/>
</dbReference>
<dbReference type="EMBL" id="JBHRYR010000003">
    <property type="protein sequence ID" value="MFC3853412.1"/>
    <property type="molecule type" value="Genomic_DNA"/>
</dbReference>
<evidence type="ECO:0000313" key="3">
    <source>
        <dbReference type="Proteomes" id="UP001595617"/>
    </source>
</evidence>
<proteinExistence type="predicted"/>
<reference evidence="3" key="1">
    <citation type="journal article" date="2019" name="Int. J. Syst. Evol. Microbiol.">
        <title>The Global Catalogue of Microorganisms (GCM) 10K type strain sequencing project: providing services to taxonomists for standard genome sequencing and annotation.</title>
        <authorList>
            <consortium name="The Broad Institute Genomics Platform"/>
            <consortium name="The Broad Institute Genome Sequencing Center for Infectious Disease"/>
            <person name="Wu L."/>
            <person name="Ma J."/>
        </authorList>
    </citation>
    <scope>NUCLEOTIDE SEQUENCE [LARGE SCALE GENOMIC DNA]</scope>
    <source>
        <strain evidence="3">IBRC 10765</strain>
    </source>
</reference>
<dbReference type="NCBIfam" id="TIGR00762">
    <property type="entry name" value="DegV"/>
    <property type="match status" value="1"/>
</dbReference>
<keyword evidence="3" id="KW-1185">Reference proteome</keyword>
<evidence type="ECO:0000256" key="1">
    <source>
        <dbReference type="ARBA" id="ARBA00023121"/>
    </source>
</evidence>
<gene>
    <name evidence="2" type="ORF">ACFOOG_11260</name>
</gene>
<dbReference type="PANTHER" id="PTHR33434:SF2">
    <property type="entry name" value="FATTY ACID-BINDING PROTEIN TM_1468"/>
    <property type="match status" value="1"/>
</dbReference>
<protein>
    <submittedName>
        <fullName evidence="2">DegV family protein</fullName>
    </submittedName>
</protein>
<sequence>MGIALVADASCDIPQSMITDYGITILPVTVLTDQQAMQDTRDAATTLAYYRDHLVDRGKKVTTQPVTAEEGLKIIEDQCLSHADYVIVQTTGRHRSKTYDNMNEAAARLNQKLKSSGALKVIRVMDTRALFAGMGVVVAHTQALINKGLEGSEVRRLTNLVADQVHTFVVPSDLRYIRERARQRGEDSINFVSAFMGKALGITPVVCGHRERNFPCAKFKGFSTAVEATLAHALRQVDAGQLASPYIAVSYSGDLQDLNVYQGIAELRARHERKQIRLLISTMGLAGATYLGPGSFSLGIACAENAWSKPN</sequence>
<dbReference type="Proteomes" id="UP001595617">
    <property type="component" value="Unassembled WGS sequence"/>
</dbReference>
<dbReference type="Gene3D" id="3.40.50.10170">
    <property type="match status" value="1"/>
</dbReference>
<dbReference type="PROSITE" id="PS51482">
    <property type="entry name" value="DEGV"/>
    <property type="match status" value="1"/>
</dbReference>
<dbReference type="InterPro" id="IPR043168">
    <property type="entry name" value="DegV_C"/>
</dbReference>
<dbReference type="InterPro" id="IPR050270">
    <property type="entry name" value="DegV_domain_contain"/>
</dbReference>
<name>A0ABV8A157_9GAMM</name>
<dbReference type="InterPro" id="IPR003797">
    <property type="entry name" value="DegV"/>
</dbReference>
<evidence type="ECO:0000313" key="2">
    <source>
        <dbReference type="EMBL" id="MFC3853412.1"/>
    </source>
</evidence>
<comment type="caution">
    <text evidence="2">The sequence shown here is derived from an EMBL/GenBank/DDBJ whole genome shotgun (WGS) entry which is preliminary data.</text>
</comment>